<evidence type="ECO:0008006" key="3">
    <source>
        <dbReference type="Google" id="ProtNLM"/>
    </source>
</evidence>
<dbReference type="EMBL" id="JARYMX010000006">
    <property type="protein sequence ID" value="KAJ9544427.1"/>
    <property type="molecule type" value="Genomic_DNA"/>
</dbReference>
<protein>
    <recommendedName>
        <fullName evidence="3">Retrotransposon gag domain-containing protein</fullName>
    </recommendedName>
</protein>
<accession>A0AA38W2V3</accession>
<keyword evidence="2" id="KW-1185">Reference proteome</keyword>
<sequence>MKLDVTIGIRADPCTIGMVGQTSSGMMSPRGGMLVGTTTAGRRSEAGISQSRHTRIVTYKDFVACQPPKFEGEKDPIISSWWLSEKVGAFLTSFCPADVKVRFAANLLRGPAQDWWNVVNGSRSPEKIEALTWEQFTEMFKAEFAPQI</sequence>
<comment type="caution">
    <text evidence="1">The sequence shown here is derived from an EMBL/GenBank/DDBJ whole genome shotgun (WGS) entry which is preliminary data.</text>
</comment>
<dbReference type="AlphaFoldDB" id="A0AA38W2V3"/>
<reference evidence="1" key="1">
    <citation type="submission" date="2023-03" db="EMBL/GenBank/DDBJ databases">
        <title>Chromosome-scale reference genome and RAD-based genetic map of yellow starthistle (Centaurea solstitialis) reveal putative structural variation and QTLs associated with invader traits.</title>
        <authorList>
            <person name="Reatini B."/>
            <person name="Cang F.A."/>
            <person name="Jiang Q."/>
            <person name="Mckibben M.T.W."/>
            <person name="Barker M.S."/>
            <person name="Rieseberg L.H."/>
            <person name="Dlugosch K.M."/>
        </authorList>
    </citation>
    <scope>NUCLEOTIDE SEQUENCE</scope>
    <source>
        <strain evidence="1">CAN-66</strain>
        <tissue evidence="1">Leaf</tissue>
    </source>
</reference>
<evidence type="ECO:0000313" key="2">
    <source>
        <dbReference type="Proteomes" id="UP001172457"/>
    </source>
</evidence>
<gene>
    <name evidence="1" type="ORF">OSB04_024134</name>
</gene>
<dbReference type="Proteomes" id="UP001172457">
    <property type="component" value="Chromosome 6"/>
</dbReference>
<organism evidence="1 2">
    <name type="scientific">Centaurea solstitialis</name>
    <name type="common">yellow star-thistle</name>
    <dbReference type="NCBI Taxonomy" id="347529"/>
    <lineage>
        <taxon>Eukaryota</taxon>
        <taxon>Viridiplantae</taxon>
        <taxon>Streptophyta</taxon>
        <taxon>Embryophyta</taxon>
        <taxon>Tracheophyta</taxon>
        <taxon>Spermatophyta</taxon>
        <taxon>Magnoliopsida</taxon>
        <taxon>eudicotyledons</taxon>
        <taxon>Gunneridae</taxon>
        <taxon>Pentapetalae</taxon>
        <taxon>asterids</taxon>
        <taxon>campanulids</taxon>
        <taxon>Asterales</taxon>
        <taxon>Asteraceae</taxon>
        <taxon>Carduoideae</taxon>
        <taxon>Cardueae</taxon>
        <taxon>Centaureinae</taxon>
        <taxon>Centaurea</taxon>
    </lineage>
</organism>
<evidence type="ECO:0000313" key="1">
    <source>
        <dbReference type="EMBL" id="KAJ9544427.1"/>
    </source>
</evidence>
<proteinExistence type="predicted"/>
<name>A0AA38W2V3_9ASTR</name>